<dbReference type="AlphaFoldDB" id="A0A517P659"/>
<keyword evidence="2" id="KW-1185">Reference proteome</keyword>
<protein>
    <submittedName>
        <fullName evidence="1">Uncharacterized protein</fullName>
    </submittedName>
</protein>
<dbReference type="OrthoDB" id="8456470at2"/>
<accession>A0A517P659</accession>
<organism evidence="1 2">
    <name type="scientific">Alienimonas californiensis</name>
    <dbReference type="NCBI Taxonomy" id="2527989"/>
    <lineage>
        <taxon>Bacteria</taxon>
        <taxon>Pseudomonadati</taxon>
        <taxon>Planctomycetota</taxon>
        <taxon>Planctomycetia</taxon>
        <taxon>Planctomycetales</taxon>
        <taxon>Planctomycetaceae</taxon>
        <taxon>Alienimonas</taxon>
    </lineage>
</organism>
<dbReference type="Proteomes" id="UP000318741">
    <property type="component" value="Chromosome"/>
</dbReference>
<proteinExistence type="predicted"/>
<gene>
    <name evidence="1" type="ORF">CA12_09510</name>
</gene>
<evidence type="ECO:0000313" key="2">
    <source>
        <dbReference type="Proteomes" id="UP000318741"/>
    </source>
</evidence>
<dbReference type="KEGG" id="acaf:CA12_09510"/>
<name>A0A517P659_9PLAN</name>
<dbReference type="EMBL" id="CP036265">
    <property type="protein sequence ID" value="QDT14871.1"/>
    <property type="molecule type" value="Genomic_DNA"/>
</dbReference>
<evidence type="ECO:0000313" key="1">
    <source>
        <dbReference type="EMBL" id="QDT14871.1"/>
    </source>
</evidence>
<sequence length="249" mass="27868">MNTLRGELEASFRRFHDAWIAEMTAAITDEARDLHTYSDSYKDLASLHAWSCYMFEGRMAESAHAFHVEAKNDALTSHVLAVMGVWRASLQTLRACIENALCAQFFKDHPVENELRDAGQYRKGFSDLLAYFRSHPGLAGLDERVSGLDLLGGEYAKLSMAVHGSSDSYRMTTETGAVQMFVQDDIRMRQWRSRERNVLIGLNCLLTCLYRSQLSGSQKPALRESIGAVLPAGKRDAIKDQLGVFLPGI</sequence>
<reference evidence="1 2" key="1">
    <citation type="submission" date="2019-02" db="EMBL/GenBank/DDBJ databases">
        <title>Deep-cultivation of Planctomycetes and their phenomic and genomic characterization uncovers novel biology.</title>
        <authorList>
            <person name="Wiegand S."/>
            <person name="Jogler M."/>
            <person name="Boedeker C."/>
            <person name="Pinto D."/>
            <person name="Vollmers J."/>
            <person name="Rivas-Marin E."/>
            <person name="Kohn T."/>
            <person name="Peeters S.H."/>
            <person name="Heuer A."/>
            <person name="Rast P."/>
            <person name="Oberbeckmann S."/>
            <person name="Bunk B."/>
            <person name="Jeske O."/>
            <person name="Meyerdierks A."/>
            <person name="Storesund J.E."/>
            <person name="Kallscheuer N."/>
            <person name="Luecker S."/>
            <person name="Lage O.M."/>
            <person name="Pohl T."/>
            <person name="Merkel B.J."/>
            <person name="Hornburger P."/>
            <person name="Mueller R.-W."/>
            <person name="Bruemmer F."/>
            <person name="Labrenz M."/>
            <person name="Spormann A.M."/>
            <person name="Op den Camp H."/>
            <person name="Overmann J."/>
            <person name="Amann R."/>
            <person name="Jetten M.S.M."/>
            <person name="Mascher T."/>
            <person name="Medema M.H."/>
            <person name="Devos D.P."/>
            <person name="Kaster A.-K."/>
            <person name="Ovreas L."/>
            <person name="Rohde M."/>
            <person name="Galperin M.Y."/>
            <person name="Jogler C."/>
        </authorList>
    </citation>
    <scope>NUCLEOTIDE SEQUENCE [LARGE SCALE GENOMIC DNA]</scope>
    <source>
        <strain evidence="1 2">CA12</strain>
    </source>
</reference>